<proteinExistence type="predicted"/>
<evidence type="ECO:0000256" key="2">
    <source>
        <dbReference type="ARBA" id="ARBA00022692"/>
    </source>
</evidence>
<feature type="signal peptide" evidence="5">
    <location>
        <begin position="1"/>
        <end position="24"/>
    </location>
</feature>
<dbReference type="InterPro" id="IPR028082">
    <property type="entry name" value="Peripla_BP_I"/>
</dbReference>
<gene>
    <name evidence="7" type="primary">RvY_02078-1</name>
    <name evidence="7" type="synonym">RvY_02078.1</name>
    <name evidence="7" type="ORF">RvY_02078</name>
</gene>
<dbReference type="GO" id="GO:0016020">
    <property type="term" value="C:membrane"/>
    <property type="evidence" value="ECO:0007669"/>
    <property type="project" value="UniProtKB-SubCell"/>
</dbReference>
<comment type="caution">
    <text evidence="7">The sequence shown here is derived from an EMBL/GenBank/DDBJ whole genome shotgun (WGS) entry which is preliminary data.</text>
</comment>
<dbReference type="Proteomes" id="UP000186922">
    <property type="component" value="Unassembled WGS sequence"/>
</dbReference>
<feature type="chain" id="PRO_5008897259" description="Receptor ligand binding region domain-containing protein" evidence="5">
    <location>
        <begin position="25"/>
        <end position="244"/>
    </location>
</feature>
<accession>A0A1D1UIK1</accession>
<dbReference type="SUPFAM" id="SSF53822">
    <property type="entry name" value="Periplasmic binding protein-like I"/>
    <property type="match status" value="1"/>
</dbReference>
<evidence type="ECO:0000256" key="4">
    <source>
        <dbReference type="ARBA" id="ARBA00023136"/>
    </source>
</evidence>
<reference evidence="7 8" key="1">
    <citation type="journal article" date="2016" name="Nat. Commun.">
        <title>Extremotolerant tardigrade genome and improved radiotolerance of human cultured cells by tardigrade-unique protein.</title>
        <authorList>
            <person name="Hashimoto T."/>
            <person name="Horikawa D.D."/>
            <person name="Saito Y."/>
            <person name="Kuwahara H."/>
            <person name="Kozuka-Hata H."/>
            <person name="Shin-I T."/>
            <person name="Minakuchi Y."/>
            <person name="Ohishi K."/>
            <person name="Motoyama A."/>
            <person name="Aizu T."/>
            <person name="Enomoto A."/>
            <person name="Kondo K."/>
            <person name="Tanaka S."/>
            <person name="Hara Y."/>
            <person name="Koshikawa S."/>
            <person name="Sagara H."/>
            <person name="Miura T."/>
            <person name="Yokobori S."/>
            <person name="Miyagawa K."/>
            <person name="Suzuki Y."/>
            <person name="Kubo T."/>
            <person name="Oyama M."/>
            <person name="Kohara Y."/>
            <person name="Fujiyama A."/>
            <person name="Arakawa K."/>
            <person name="Katayama T."/>
            <person name="Toyoda A."/>
            <person name="Kunieda T."/>
        </authorList>
    </citation>
    <scope>NUCLEOTIDE SEQUENCE [LARGE SCALE GENOMIC DNA]</scope>
    <source>
        <strain evidence="7 8">YOKOZUNA-1</strain>
    </source>
</reference>
<evidence type="ECO:0000313" key="7">
    <source>
        <dbReference type="EMBL" id="GAU89536.1"/>
    </source>
</evidence>
<dbReference type="InterPro" id="IPR001828">
    <property type="entry name" value="ANF_lig-bd_rcpt"/>
</dbReference>
<dbReference type="Pfam" id="PF01094">
    <property type="entry name" value="ANF_receptor"/>
    <property type="match status" value="1"/>
</dbReference>
<keyword evidence="8" id="KW-1185">Reference proteome</keyword>
<keyword evidence="4" id="KW-0472">Membrane</keyword>
<feature type="domain" description="Receptor ligand binding region" evidence="6">
    <location>
        <begin position="94"/>
        <end position="218"/>
    </location>
</feature>
<evidence type="ECO:0000313" key="8">
    <source>
        <dbReference type="Proteomes" id="UP000186922"/>
    </source>
</evidence>
<evidence type="ECO:0000256" key="5">
    <source>
        <dbReference type="SAM" id="SignalP"/>
    </source>
</evidence>
<protein>
    <recommendedName>
        <fullName evidence="6">Receptor ligand binding region domain-containing protein</fullName>
    </recommendedName>
</protein>
<comment type="subcellular location">
    <subcellularLocation>
        <location evidence="1">Membrane</location>
    </subcellularLocation>
</comment>
<dbReference type="OrthoDB" id="5984008at2759"/>
<organism evidence="7 8">
    <name type="scientific">Ramazzottius varieornatus</name>
    <name type="common">Water bear</name>
    <name type="synonym">Tardigrade</name>
    <dbReference type="NCBI Taxonomy" id="947166"/>
    <lineage>
        <taxon>Eukaryota</taxon>
        <taxon>Metazoa</taxon>
        <taxon>Ecdysozoa</taxon>
        <taxon>Tardigrada</taxon>
        <taxon>Eutardigrada</taxon>
        <taxon>Parachela</taxon>
        <taxon>Hypsibioidea</taxon>
        <taxon>Ramazzottiidae</taxon>
        <taxon>Ramazzottius</taxon>
    </lineage>
</organism>
<evidence type="ECO:0000256" key="3">
    <source>
        <dbReference type="ARBA" id="ARBA00022989"/>
    </source>
</evidence>
<sequence length="244" mass="27109">MSPFPRRTSRLLICLNFLCAMVQSVHINIVILILGEDPSFGYYATAPMYDIAFERAARMYPSLFPNTTRHVLHQKNVRDCASAAANMVDVAGKMMDLVDRQEGLTILMSPGCSAEAMVLGDFARELNVLLLASTSADLAFMNKQRFPTFIALGPVGRGASVPALKAFLEHYDLTTFTVFCETTANYLNVASFVSLVCRAIRSLVMTSKQFTVYLQEIDSVRKPDYKNMLLRAKNSSRGILVDLL</sequence>
<evidence type="ECO:0000259" key="6">
    <source>
        <dbReference type="Pfam" id="PF01094"/>
    </source>
</evidence>
<dbReference type="Gene3D" id="3.40.50.2300">
    <property type="match status" value="1"/>
</dbReference>
<dbReference type="AlphaFoldDB" id="A0A1D1UIK1"/>
<keyword evidence="2" id="KW-0812">Transmembrane</keyword>
<keyword evidence="5" id="KW-0732">Signal</keyword>
<name>A0A1D1UIK1_RAMVA</name>
<dbReference type="EMBL" id="BDGG01000001">
    <property type="protein sequence ID" value="GAU89536.1"/>
    <property type="molecule type" value="Genomic_DNA"/>
</dbReference>
<evidence type="ECO:0000256" key="1">
    <source>
        <dbReference type="ARBA" id="ARBA00004370"/>
    </source>
</evidence>
<keyword evidence="3" id="KW-1133">Transmembrane helix</keyword>